<reference evidence="10" key="1">
    <citation type="submission" date="2022-10" db="EMBL/GenBank/DDBJ databases">
        <title>Determination and structural analysis of whole genome sequence of Sarocladium strictum F4-1.</title>
        <authorList>
            <person name="Hu L."/>
            <person name="Jiang Y."/>
        </authorList>
    </citation>
    <scope>NUCLEOTIDE SEQUENCE</scope>
    <source>
        <strain evidence="10">F4-1</strain>
    </source>
</reference>
<evidence type="ECO:0000256" key="7">
    <source>
        <dbReference type="ARBA" id="ARBA00023180"/>
    </source>
</evidence>
<dbReference type="EMBL" id="JAPDFR010000009">
    <property type="protein sequence ID" value="KAK0383720.1"/>
    <property type="molecule type" value="Genomic_DNA"/>
</dbReference>
<evidence type="ECO:0000259" key="9">
    <source>
        <dbReference type="SMART" id="SM00813"/>
    </source>
</evidence>
<keyword evidence="7" id="KW-0325">Glycoprotein</keyword>
<dbReference type="SMART" id="SM00813">
    <property type="entry name" value="Alpha-L-AF_C"/>
    <property type="match status" value="1"/>
</dbReference>
<dbReference type="EC" id="3.2.1.55" evidence="4"/>
<dbReference type="InterPro" id="IPR017853">
    <property type="entry name" value="GH"/>
</dbReference>
<keyword evidence="5 8" id="KW-0732">Signal</keyword>
<comment type="caution">
    <text evidence="10">The sequence shown here is derived from an EMBL/GenBank/DDBJ whole genome shotgun (WGS) entry which is preliminary data.</text>
</comment>
<evidence type="ECO:0000313" key="10">
    <source>
        <dbReference type="EMBL" id="KAK0383720.1"/>
    </source>
</evidence>
<dbReference type="Gene3D" id="2.60.120.260">
    <property type="entry name" value="Galactose-binding domain-like"/>
    <property type="match status" value="1"/>
</dbReference>
<dbReference type="Proteomes" id="UP001175261">
    <property type="component" value="Unassembled WGS sequence"/>
</dbReference>
<evidence type="ECO:0000256" key="6">
    <source>
        <dbReference type="ARBA" id="ARBA00022801"/>
    </source>
</evidence>
<dbReference type="GO" id="GO:0046373">
    <property type="term" value="P:L-arabinose metabolic process"/>
    <property type="evidence" value="ECO:0007669"/>
    <property type="project" value="InterPro"/>
</dbReference>
<dbReference type="AlphaFoldDB" id="A0AA39L4J7"/>
<accession>A0AA39L4J7</accession>
<evidence type="ECO:0000256" key="1">
    <source>
        <dbReference type="ARBA" id="ARBA00001462"/>
    </source>
</evidence>
<comment type="catalytic activity">
    <reaction evidence="1">
        <text>Hydrolysis of terminal non-reducing alpha-L-arabinofuranoside residues in alpha-L-arabinosides.</text>
        <dbReference type="EC" id="3.2.1.55"/>
    </reaction>
</comment>
<evidence type="ECO:0000256" key="5">
    <source>
        <dbReference type="ARBA" id="ARBA00022729"/>
    </source>
</evidence>
<gene>
    <name evidence="10" type="ORF">NLU13_9631</name>
</gene>
<dbReference type="InterPro" id="IPR055235">
    <property type="entry name" value="ASD1_cat"/>
</dbReference>
<comment type="similarity">
    <text evidence="3">Belongs to the glycosyl hydrolase 51 family.</text>
</comment>
<name>A0AA39L4J7_SARSR</name>
<organism evidence="10 11">
    <name type="scientific">Sarocladium strictum</name>
    <name type="common">Black bundle disease fungus</name>
    <name type="synonym">Acremonium strictum</name>
    <dbReference type="NCBI Taxonomy" id="5046"/>
    <lineage>
        <taxon>Eukaryota</taxon>
        <taxon>Fungi</taxon>
        <taxon>Dikarya</taxon>
        <taxon>Ascomycota</taxon>
        <taxon>Pezizomycotina</taxon>
        <taxon>Sordariomycetes</taxon>
        <taxon>Hypocreomycetidae</taxon>
        <taxon>Hypocreales</taxon>
        <taxon>Sarocladiaceae</taxon>
        <taxon>Sarocladium</taxon>
    </lineage>
</organism>
<evidence type="ECO:0000256" key="8">
    <source>
        <dbReference type="SAM" id="SignalP"/>
    </source>
</evidence>
<dbReference type="Pfam" id="PF06964">
    <property type="entry name" value="Alpha-L-AF_C"/>
    <property type="match status" value="1"/>
</dbReference>
<protein>
    <recommendedName>
        <fullName evidence="4">non-reducing end alpha-L-arabinofuranosidase</fullName>
        <ecNumber evidence="4">3.2.1.55</ecNumber>
    </recommendedName>
</protein>
<evidence type="ECO:0000256" key="4">
    <source>
        <dbReference type="ARBA" id="ARBA00012670"/>
    </source>
</evidence>
<dbReference type="GO" id="GO:0046556">
    <property type="term" value="F:alpha-L-arabinofuranosidase activity"/>
    <property type="evidence" value="ECO:0007669"/>
    <property type="project" value="UniProtKB-EC"/>
</dbReference>
<dbReference type="Pfam" id="PF22848">
    <property type="entry name" value="ASD1_dom"/>
    <property type="match status" value="1"/>
</dbReference>
<feature type="chain" id="PRO_5041260776" description="non-reducing end alpha-L-arabinofuranosidase" evidence="8">
    <location>
        <begin position="19"/>
        <end position="668"/>
    </location>
</feature>
<dbReference type="SUPFAM" id="SSF51445">
    <property type="entry name" value="(Trans)glycosidases"/>
    <property type="match status" value="1"/>
</dbReference>
<feature type="signal peptide" evidence="8">
    <location>
        <begin position="1"/>
        <end position="18"/>
    </location>
</feature>
<dbReference type="Gene3D" id="3.20.20.80">
    <property type="entry name" value="Glycosidases"/>
    <property type="match status" value="1"/>
</dbReference>
<dbReference type="PANTHER" id="PTHR31776:SF0">
    <property type="entry name" value="ALPHA-L-ARABINOFURANOSIDASE 1"/>
    <property type="match status" value="1"/>
</dbReference>
<comment type="pathway">
    <text evidence="2">Glycan metabolism; L-arabinan degradation.</text>
</comment>
<evidence type="ECO:0000256" key="2">
    <source>
        <dbReference type="ARBA" id="ARBA00004834"/>
    </source>
</evidence>
<dbReference type="PANTHER" id="PTHR31776">
    <property type="entry name" value="ALPHA-L-ARABINOFURANOSIDASE 1"/>
    <property type="match status" value="1"/>
</dbReference>
<keyword evidence="11" id="KW-1185">Reference proteome</keyword>
<evidence type="ECO:0000256" key="3">
    <source>
        <dbReference type="ARBA" id="ARBA00007186"/>
    </source>
</evidence>
<evidence type="ECO:0000313" key="11">
    <source>
        <dbReference type="Proteomes" id="UP001175261"/>
    </source>
</evidence>
<feature type="domain" description="Alpha-L-arabinofuranosidase C-terminal" evidence="9">
    <location>
        <begin position="466"/>
        <end position="637"/>
    </location>
</feature>
<proteinExistence type="inferred from homology"/>
<dbReference type="InterPro" id="IPR051563">
    <property type="entry name" value="Glycosyl_Hydrolase_51"/>
</dbReference>
<sequence>MKSFSLALVATQILSALGAKVEVQSSGGNATSGRQYGFLHEDINHSGDGGIYAELIRNRAFQYNEHYPLTLDGWFPVNGASLELRELDEPLSDVLPVSMKVSKGKNYRHGKIGFRNDGYWGMDVKKQKYKGSFWVKGDYKGNFEASLQSNNTNDVFGAVKVKSNARKDEWVEHKFELTPWENAPTSNNTFVLQFDPKGVKGDLDFNLISLFPPTFKDRENGLRKDIAESLYELHPSILRIPGGNMLEGLDNKTWWDWKDTLYPLRYRKGFPGVWGYQQTYGLGMMEYLWWAEDMDLELVVGVYAGLSMDGSITPEDELQQFIDDALDQIEFLKGGVDTKWGARRAELGHPEPVDLHFVEIGNEDWYAGGQAGWDSYKEYRLPRFIEAISAAWPELTIIASGTHTDRDGIDLPEGIYGDYHPYKMPDVLVEEFDRFDNDGPHIVGEVAATHVNGGIGWEGSLYYFPWWIGTVGEAVSMIGYERNADRVFATFYAPILRNMNFWNWSVTLVQFDAWTVTRSTSWYLWELFAFHPMSHTLPATEDFGPVYYVAGKNEDQGSFIWKGACYNTTNGADQPVSVKFDGVQEGTKASLTMLTNSVSDPMRWNDPYNHTNIVDRSTVVLSANKDGAFEFEMPELSIAVLDTDYKKEACRNKKAKQKRRSVEQPFAA</sequence>
<dbReference type="InterPro" id="IPR010720">
    <property type="entry name" value="Alpha-L-AF_C"/>
</dbReference>
<keyword evidence="6" id="KW-0378">Hydrolase</keyword>